<dbReference type="Pfam" id="PF00176">
    <property type="entry name" value="SNF2-rel_dom"/>
    <property type="match status" value="1"/>
</dbReference>
<dbReference type="PROSITE" id="PS51192">
    <property type="entry name" value="HELICASE_ATP_BIND_1"/>
    <property type="match status" value="1"/>
</dbReference>
<feature type="domain" description="Helicase C-terminal" evidence="3">
    <location>
        <begin position="693"/>
        <end position="845"/>
    </location>
</feature>
<evidence type="ECO:0000313" key="4">
    <source>
        <dbReference type="EMBL" id="SSA35039.1"/>
    </source>
</evidence>
<dbReference type="CDD" id="cd18793">
    <property type="entry name" value="SF2_C_SNF"/>
    <property type="match status" value="1"/>
</dbReference>
<evidence type="ECO:0000256" key="1">
    <source>
        <dbReference type="ARBA" id="ARBA00022801"/>
    </source>
</evidence>
<evidence type="ECO:0000259" key="3">
    <source>
        <dbReference type="PROSITE" id="PS51194"/>
    </source>
</evidence>
<keyword evidence="4" id="KW-0347">Helicase</keyword>
<name>A0A2Y8ZXN9_9MICO</name>
<accession>A0A2Y8ZXN9</accession>
<keyword evidence="4" id="KW-0547">Nucleotide-binding</keyword>
<dbReference type="SUPFAM" id="SSF52540">
    <property type="entry name" value="P-loop containing nucleoside triphosphate hydrolases"/>
    <property type="match status" value="2"/>
</dbReference>
<reference evidence="5" key="1">
    <citation type="submission" date="2016-10" db="EMBL/GenBank/DDBJ databases">
        <authorList>
            <person name="Varghese N."/>
            <person name="Submissions S."/>
        </authorList>
    </citation>
    <scope>NUCLEOTIDE SEQUENCE [LARGE SCALE GENOMIC DNA]</scope>
    <source>
        <strain evidence="5">DSM 22951</strain>
    </source>
</reference>
<proteinExistence type="predicted"/>
<keyword evidence="5" id="KW-1185">Reference proteome</keyword>
<protein>
    <submittedName>
        <fullName evidence="4">Helicase conserved C-terminal domain-containing protein</fullName>
    </submittedName>
</protein>
<dbReference type="SMART" id="SM00487">
    <property type="entry name" value="DEXDc"/>
    <property type="match status" value="1"/>
</dbReference>
<dbReference type="Gene3D" id="3.40.50.300">
    <property type="entry name" value="P-loop containing nucleotide triphosphate hydrolases"/>
    <property type="match status" value="1"/>
</dbReference>
<dbReference type="PANTHER" id="PTHR10799">
    <property type="entry name" value="SNF2/RAD54 HELICASE FAMILY"/>
    <property type="match status" value="1"/>
</dbReference>
<evidence type="ECO:0000259" key="2">
    <source>
        <dbReference type="PROSITE" id="PS51192"/>
    </source>
</evidence>
<dbReference type="EMBL" id="UESZ01000001">
    <property type="protein sequence ID" value="SSA35039.1"/>
    <property type="molecule type" value="Genomic_DNA"/>
</dbReference>
<feature type="domain" description="Helicase ATP-binding" evidence="2">
    <location>
        <begin position="455"/>
        <end position="615"/>
    </location>
</feature>
<dbReference type="AlphaFoldDB" id="A0A2Y8ZXN9"/>
<dbReference type="InterPro" id="IPR038718">
    <property type="entry name" value="SNF2-like_sf"/>
</dbReference>
<dbReference type="PROSITE" id="PS51194">
    <property type="entry name" value="HELICASE_CTER"/>
    <property type="match status" value="1"/>
</dbReference>
<gene>
    <name evidence="4" type="ORF">SAMN04489750_2374</name>
</gene>
<sequence>MAEMASGRREQRAALRTWVRIAQTLQNRAHDIHTKATYAVGDLAGATMSVVRDAQPAWAVLPIEPETPPALGAVATDRAAKQALGGNTTILASLTSEVEQSLQAESRASGIRKLFAGKKAVAAAERAARHLDEWAAWASANNLTERLATVDRHTQPISIAPGDLLNPAIRWDEWWAPSAVEIQIVQASVFRRLHKALAVLGPLAAQASSLRKESIAAGDLVRVAETRKLVGEILINRLRDTTQERLRLGGLEQAGFDTVLKVLEYRGPLAVLPGIGDVSATRIKAAARTVWRTTYDETPVLLDINERRPEAANLLACLHRWDKLRRTLNSPTLLQMVGGLNHLSRPMRPNVAQVVVGAYPEQTVDELLTKIESLCAAADQVAPLDFSATEEDPWNDFLRRPADYFAMLDELGFVTEDPKRVHGDLPDEIIEAVRRQQLDKTFLLGSLRGYQDFGARFALAQRKVIIGDEMGLGKTFEAIAVLAHARSIGGHHSMVICPAAVVTNWMRELSSKSTLTAHRLHGQHRAAALHAWVRRGGVAVTTFESLGWLNQSESWPEVTAVIVDEAHYIKNPSARRSARTTQRIHEADYAVLLTGTPMENRIDEFRTLVGYVRPDLLVHTNEFTPQRFRRQVAPAYLRRNVEDVLDELPSSVEVDEWLPLSTSDARAYERSVIDGNFMAMRQAAFDDPTNSEKLRRLQVIVAEAESNGRKVVVFSYFRTVLTTIAEHLDGTVIGPLTGSVPADARQQMVDTFSSAEHGAVLLAQIVAGGVGLNIQAASVVAICEPQLKPTIEWQAIARARRMGQLETVQVHRLLSEEGVDRRVTEILAHKARLFDEFARVSESANVAPEAFDISDAELAQQVVAAERERILSGPVTSQDDSDPSLD</sequence>
<dbReference type="InterPro" id="IPR014001">
    <property type="entry name" value="Helicase_ATP-bd"/>
</dbReference>
<dbReference type="Gene3D" id="3.40.50.10810">
    <property type="entry name" value="Tandem AAA-ATPase domain"/>
    <property type="match status" value="1"/>
</dbReference>
<dbReference type="InterPro" id="IPR049730">
    <property type="entry name" value="SNF2/RAD54-like_C"/>
</dbReference>
<dbReference type="Pfam" id="PF00271">
    <property type="entry name" value="Helicase_C"/>
    <property type="match status" value="1"/>
</dbReference>
<dbReference type="Proteomes" id="UP000250028">
    <property type="component" value="Unassembled WGS sequence"/>
</dbReference>
<dbReference type="GO" id="GO:0004386">
    <property type="term" value="F:helicase activity"/>
    <property type="evidence" value="ECO:0007669"/>
    <property type="project" value="UniProtKB-KW"/>
</dbReference>
<evidence type="ECO:0000313" key="5">
    <source>
        <dbReference type="Proteomes" id="UP000250028"/>
    </source>
</evidence>
<dbReference type="CDD" id="cd17919">
    <property type="entry name" value="DEXHc_Snf"/>
    <property type="match status" value="1"/>
</dbReference>
<keyword evidence="4" id="KW-0067">ATP-binding</keyword>
<dbReference type="GO" id="GO:0016787">
    <property type="term" value="F:hydrolase activity"/>
    <property type="evidence" value="ECO:0007669"/>
    <property type="project" value="UniProtKB-KW"/>
</dbReference>
<keyword evidence="1" id="KW-0378">Hydrolase</keyword>
<dbReference type="GO" id="GO:0005524">
    <property type="term" value="F:ATP binding"/>
    <property type="evidence" value="ECO:0007669"/>
    <property type="project" value="InterPro"/>
</dbReference>
<dbReference type="InterPro" id="IPR000330">
    <property type="entry name" value="SNF2_N"/>
</dbReference>
<dbReference type="InterPro" id="IPR001650">
    <property type="entry name" value="Helicase_C-like"/>
</dbReference>
<dbReference type="InterPro" id="IPR027417">
    <property type="entry name" value="P-loop_NTPase"/>
</dbReference>
<dbReference type="SMART" id="SM00490">
    <property type="entry name" value="HELICc"/>
    <property type="match status" value="1"/>
</dbReference>
<organism evidence="4 5">
    <name type="scientific">Branchiibius hedensis</name>
    <dbReference type="NCBI Taxonomy" id="672460"/>
    <lineage>
        <taxon>Bacteria</taxon>
        <taxon>Bacillati</taxon>
        <taxon>Actinomycetota</taxon>
        <taxon>Actinomycetes</taxon>
        <taxon>Micrococcales</taxon>
        <taxon>Dermacoccaceae</taxon>
        <taxon>Branchiibius</taxon>
    </lineage>
</organism>